<evidence type="ECO:0000256" key="24">
    <source>
        <dbReference type="PIRSR" id="PIRSR015582-1"/>
    </source>
</evidence>
<evidence type="ECO:0000256" key="7">
    <source>
        <dbReference type="ARBA" id="ARBA00022801"/>
    </source>
</evidence>
<evidence type="ECO:0000256" key="11">
    <source>
        <dbReference type="ARBA" id="ARBA00023128"/>
    </source>
</evidence>
<name>A0AAV2Q097_MEGNR</name>
<evidence type="ECO:0000256" key="12">
    <source>
        <dbReference type="ARBA" id="ARBA00023239"/>
    </source>
</evidence>
<dbReference type="SUPFAM" id="SSF51621">
    <property type="entry name" value="Phosphoenolpyruvate/pyruvate domain"/>
    <property type="match status" value="1"/>
</dbReference>
<keyword evidence="12" id="KW-0456">Lyase</keyword>
<evidence type="ECO:0000256" key="1">
    <source>
        <dbReference type="ARBA" id="ARBA00001946"/>
    </source>
</evidence>
<accession>A0AAV2Q097</accession>
<keyword evidence="8 25" id="KW-0460">Magnesium</keyword>
<dbReference type="InterPro" id="IPR040442">
    <property type="entry name" value="Pyrv_kinase-like_dom_sf"/>
</dbReference>
<organism evidence="27 28">
    <name type="scientific">Meganyctiphanes norvegica</name>
    <name type="common">Northern krill</name>
    <name type="synonym">Thysanopoda norvegica</name>
    <dbReference type="NCBI Taxonomy" id="48144"/>
    <lineage>
        <taxon>Eukaryota</taxon>
        <taxon>Metazoa</taxon>
        <taxon>Ecdysozoa</taxon>
        <taxon>Arthropoda</taxon>
        <taxon>Crustacea</taxon>
        <taxon>Multicrustacea</taxon>
        <taxon>Malacostraca</taxon>
        <taxon>Eumalacostraca</taxon>
        <taxon>Eucarida</taxon>
        <taxon>Euphausiacea</taxon>
        <taxon>Euphausiidae</taxon>
        <taxon>Meganyctiphanes</taxon>
    </lineage>
</organism>
<dbReference type="PANTHER" id="PTHR11105">
    <property type="entry name" value="CITRATE LYASE SUBUNIT BETA-RELATED"/>
    <property type="match status" value="1"/>
</dbReference>
<feature type="binding site" evidence="24">
    <location>
        <position position="173"/>
    </location>
    <ligand>
        <name>substrate</name>
    </ligand>
</feature>
<comment type="function">
    <text evidence="16">Mitochondrial citramalyl-CoA lyase indirectly involved in the vitamin B12 metabolism. Converts citramalyl-CoA into acetyl-CoA and pyruvate in the C5-dicarboxylate catabolism pathway. The C5-dicarboxylate catabolism pathway is required to detoxify itaconate, a vitamin B12-poisoning metabolite. Also acts as a malate synthase in vitro, converting glyoxylate and acetyl-CoA to malate. Also displays malyl-CoA thioesterase activity. Also acts as a beta-methylmalate synthase in vitro, by mediating conversion of glyoxylate and propionyl-CoA to beta-methylmalate. Also has very weak citramalate synthase activity in vitro.</text>
</comment>
<evidence type="ECO:0000256" key="9">
    <source>
        <dbReference type="ARBA" id="ARBA00022946"/>
    </source>
</evidence>
<dbReference type="Proteomes" id="UP001497623">
    <property type="component" value="Unassembled WGS sequence"/>
</dbReference>
<evidence type="ECO:0000256" key="5">
    <source>
        <dbReference type="ARBA" id="ARBA00022679"/>
    </source>
</evidence>
<dbReference type="Gene3D" id="3.20.20.60">
    <property type="entry name" value="Phosphoenolpyruvate-binding domains"/>
    <property type="match status" value="1"/>
</dbReference>
<dbReference type="InterPro" id="IPR005000">
    <property type="entry name" value="Aldolase/citrate-lyase_domain"/>
</dbReference>
<evidence type="ECO:0000256" key="19">
    <source>
        <dbReference type="ARBA" id="ARBA00066840"/>
    </source>
</evidence>
<dbReference type="InterPro" id="IPR011206">
    <property type="entry name" value="Citrate_lyase_beta/mcl1/mcl2"/>
</dbReference>
<evidence type="ECO:0000256" key="22">
    <source>
        <dbReference type="ARBA" id="ARBA00076788"/>
    </source>
</evidence>
<dbReference type="GO" id="GO:0016787">
    <property type="term" value="F:hydrolase activity"/>
    <property type="evidence" value="ECO:0007669"/>
    <property type="project" value="UniProtKB-KW"/>
</dbReference>
<evidence type="ECO:0000256" key="16">
    <source>
        <dbReference type="ARBA" id="ARBA00055540"/>
    </source>
</evidence>
<feature type="binding site" evidence="25">
    <location>
        <position position="173"/>
    </location>
    <ligand>
        <name>Mg(2+)</name>
        <dbReference type="ChEBI" id="CHEBI:18420"/>
    </ligand>
</feature>
<dbReference type="GO" id="GO:0106064">
    <property type="term" value="P:regulation of cobalamin metabolic process"/>
    <property type="evidence" value="ECO:0007669"/>
    <property type="project" value="TreeGrafter"/>
</dbReference>
<dbReference type="PANTHER" id="PTHR11105:SF0">
    <property type="entry name" value="CITRAMALYL-COA LYASE, MITOCHONDRIAL"/>
    <property type="match status" value="1"/>
</dbReference>
<comment type="subunit">
    <text evidence="3">Homotrimer.</text>
</comment>
<keyword evidence="11" id="KW-0496">Mitochondrion</keyword>
<comment type="catalytic activity">
    <reaction evidence="14">
        <text>propanoyl-CoA + glyoxylate + H2O = 3-methylmalate + CoA + H(+)</text>
        <dbReference type="Rhea" id="RHEA:47628"/>
        <dbReference type="ChEBI" id="CHEBI:15377"/>
        <dbReference type="ChEBI" id="CHEBI:15378"/>
        <dbReference type="ChEBI" id="CHEBI:36655"/>
        <dbReference type="ChEBI" id="CHEBI:57287"/>
        <dbReference type="ChEBI" id="CHEBI:57392"/>
        <dbReference type="ChEBI" id="CHEBI:87810"/>
    </reaction>
</comment>
<dbReference type="InterPro" id="IPR040186">
    <property type="entry name" value="Citramalyl-CoA_lyase"/>
</dbReference>
<dbReference type="AlphaFoldDB" id="A0AAV2Q097"/>
<feature type="binding site" evidence="25">
    <location>
        <position position="208"/>
    </location>
    <ligand>
        <name>Mg(2+)</name>
        <dbReference type="ChEBI" id="CHEBI:18420"/>
    </ligand>
</feature>
<evidence type="ECO:0000256" key="20">
    <source>
        <dbReference type="ARBA" id="ARBA00072098"/>
    </source>
</evidence>
<evidence type="ECO:0000256" key="14">
    <source>
        <dbReference type="ARBA" id="ARBA00051623"/>
    </source>
</evidence>
<dbReference type="EMBL" id="CAXKWB010002151">
    <property type="protein sequence ID" value="CAL4066277.1"/>
    <property type="molecule type" value="Genomic_DNA"/>
</dbReference>
<evidence type="ECO:0000256" key="18">
    <source>
        <dbReference type="ARBA" id="ARBA00066460"/>
    </source>
</evidence>
<feature type="non-terminal residue" evidence="27">
    <location>
        <position position="339"/>
    </location>
</feature>
<evidence type="ECO:0000256" key="13">
    <source>
        <dbReference type="ARBA" id="ARBA00047918"/>
    </source>
</evidence>
<comment type="catalytic activity">
    <reaction evidence="15">
        <text>(3S)-citramalyl-CoA = pyruvate + acetyl-CoA</text>
        <dbReference type="Rhea" id="RHEA:22612"/>
        <dbReference type="ChEBI" id="CHEBI:15361"/>
        <dbReference type="ChEBI" id="CHEBI:57288"/>
        <dbReference type="ChEBI" id="CHEBI:58668"/>
        <dbReference type="EC" id="4.1.3.25"/>
    </reaction>
</comment>
<evidence type="ECO:0000256" key="3">
    <source>
        <dbReference type="ARBA" id="ARBA00011233"/>
    </source>
</evidence>
<dbReference type="EC" id="3.1.2.30" evidence="18"/>
<evidence type="ECO:0000256" key="17">
    <source>
        <dbReference type="ARBA" id="ARBA00061542"/>
    </source>
</evidence>
<proteinExistence type="inferred from homology"/>
<dbReference type="EC" id="4.1.3.25" evidence="19"/>
<keyword evidence="9" id="KW-0809">Transit peptide</keyword>
<evidence type="ECO:0000256" key="10">
    <source>
        <dbReference type="ARBA" id="ARBA00022990"/>
    </source>
</evidence>
<comment type="similarity">
    <text evidence="17">Belongs to the HpcH/HpaI aldolase family. Citrate lyase beta subunit-like subfamily.</text>
</comment>
<gene>
    <name evidence="27" type="ORF">MNOR_LOCUS5524</name>
</gene>
<dbReference type="GO" id="GO:0046872">
    <property type="term" value="F:metal ion binding"/>
    <property type="evidence" value="ECO:0007669"/>
    <property type="project" value="UniProtKB-KW"/>
</dbReference>
<evidence type="ECO:0000256" key="4">
    <source>
        <dbReference type="ARBA" id="ARBA00012636"/>
    </source>
</evidence>
<keyword evidence="10" id="KW-0007">Acetylation</keyword>
<evidence type="ECO:0000256" key="2">
    <source>
        <dbReference type="ARBA" id="ARBA00004173"/>
    </source>
</evidence>
<sequence length="339" mass="37812">MRALGFCSKWISLGGLESNQVIALVYQLRVAHRALSADSKKYIPRRAVLYVPGNDERKLKKIPSLSADCIVMDCEDGVALTKKDAARSKIFEVLNNQKIDFSSKDCSVRFNSVDSGLCHADMTEILASQYLPDTIHLPKVDNSAQLEWFSDNLKNILKDRNLKEKIRLIIFTESAQSLLGLSDICKRAIELSQNSPFTLDGIVFGSDDYCADIGATRTSEAKELLFARQYVVTVAKAFRLQAIDLVYIDYKDLSGLRIQSEEGAGMGFTGKQVIHPGQVQIVQEAFSPSPAKLEWARKLIEGFEQHQKEGKGAFTFQGHMIDMPLLLQAQNIFKLDSAI</sequence>
<evidence type="ECO:0000256" key="6">
    <source>
        <dbReference type="ARBA" id="ARBA00022723"/>
    </source>
</evidence>
<feature type="binding site" evidence="24">
    <location>
        <position position="109"/>
    </location>
    <ligand>
        <name>substrate</name>
    </ligand>
</feature>
<dbReference type="GO" id="GO:0004474">
    <property type="term" value="F:malate synthase activity"/>
    <property type="evidence" value="ECO:0007669"/>
    <property type="project" value="UniProtKB-EC"/>
</dbReference>
<dbReference type="EC" id="2.3.3.9" evidence="4"/>
<comment type="subcellular location">
    <subcellularLocation>
        <location evidence="2">Mitochondrion</location>
    </subcellularLocation>
</comment>
<feature type="domain" description="HpcH/HpaI aldolase/citrate lyase" evidence="26">
    <location>
        <begin position="46"/>
        <end position="276"/>
    </location>
</feature>
<evidence type="ECO:0000256" key="25">
    <source>
        <dbReference type="PIRSR" id="PIRSR015582-2"/>
    </source>
</evidence>
<protein>
    <recommendedName>
        <fullName evidence="20">Citramalyl-CoA lyase, mitochondrial</fullName>
        <ecNumber evidence="4">2.3.3.9</ecNumber>
        <ecNumber evidence="18">3.1.2.30</ecNumber>
        <ecNumber evidence="19">4.1.3.25</ecNumber>
    </recommendedName>
    <alternativeName>
        <fullName evidence="22">(3S)-malyl-CoA thioesterase</fullName>
    </alternativeName>
    <alternativeName>
        <fullName evidence="23">Beta-methylmalate synthase</fullName>
    </alternativeName>
    <alternativeName>
        <fullName evidence="21">Malate synthase</fullName>
    </alternativeName>
</protein>
<dbReference type="PIRSF" id="PIRSF015582">
    <property type="entry name" value="Cit_lyase_B"/>
    <property type="match status" value="1"/>
</dbReference>
<evidence type="ECO:0000313" key="27">
    <source>
        <dbReference type="EMBL" id="CAL4066277.1"/>
    </source>
</evidence>
<evidence type="ECO:0000256" key="21">
    <source>
        <dbReference type="ARBA" id="ARBA00076231"/>
    </source>
</evidence>
<keyword evidence="6 25" id="KW-0479">Metal-binding</keyword>
<evidence type="ECO:0000256" key="15">
    <source>
        <dbReference type="ARBA" id="ARBA00051672"/>
    </source>
</evidence>
<dbReference type="GO" id="GO:0047777">
    <property type="term" value="F:(S)-citramalyl-CoA lyase activity"/>
    <property type="evidence" value="ECO:0007669"/>
    <property type="project" value="UniProtKB-EC"/>
</dbReference>
<comment type="caution">
    <text evidence="27">The sequence shown here is derived from an EMBL/GenBank/DDBJ whole genome shotgun (WGS) entry which is preliminary data.</text>
</comment>
<evidence type="ECO:0000256" key="23">
    <source>
        <dbReference type="ARBA" id="ARBA00083020"/>
    </source>
</evidence>
<comment type="catalytic activity">
    <reaction evidence="13">
        <text>glyoxylate + acetyl-CoA + H2O = (S)-malate + CoA + H(+)</text>
        <dbReference type="Rhea" id="RHEA:18181"/>
        <dbReference type="ChEBI" id="CHEBI:15377"/>
        <dbReference type="ChEBI" id="CHEBI:15378"/>
        <dbReference type="ChEBI" id="CHEBI:15589"/>
        <dbReference type="ChEBI" id="CHEBI:36655"/>
        <dbReference type="ChEBI" id="CHEBI:57287"/>
        <dbReference type="ChEBI" id="CHEBI:57288"/>
        <dbReference type="EC" id="2.3.3.9"/>
    </reaction>
</comment>
<dbReference type="FunFam" id="3.20.20.60:FF:000014">
    <property type="entry name" value="Citrate lyase subunit beta-like protein"/>
    <property type="match status" value="1"/>
</dbReference>
<evidence type="ECO:0000256" key="8">
    <source>
        <dbReference type="ARBA" id="ARBA00022842"/>
    </source>
</evidence>
<keyword evidence="5" id="KW-0808">Transferase</keyword>
<evidence type="ECO:0000259" key="26">
    <source>
        <dbReference type="Pfam" id="PF03328"/>
    </source>
</evidence>
<keyword evidence="28" id="KW-1185">Reference proteome</keyword>
<comment type="cofactor">
    <cofactor evidence="1">
        <name>Mg(2+)</name>
        <dbReference type="ChEBI" id="CHEBI:18420"/>
    </cofactor>
</comment>
<dbReference type="GO" id="GO:0005739">
    <property type="term" value="C:mitochondrion"/>
    <property type="evidence" value="ECO:0007669"/>
    <property type="project" value="UniProtKB-SubCell"/>
</dbReference>
<reference evidence="27 28" key="1">
    <citation type="submission" date="2024-05" db="EMBL/GenBank/DDBJ databases">
        <authorList>
            <person name="Wallberg A."/>
        </authorList>
    </citation>
    <scope>NUCLEOTIDE SEQUENCE [LARGE SCALE GENOMIC DNA]</scope>
</reference>
<dbReference type="InterPro" id="IPR015813">
    <property type="entry name" value="Pyrv/PenolPyrv_kinase-like_dom"/>
</dbReference>
<evidence type="ECO:0000313" key="28">
    <source>
        <dbReference type="Proteomes" id="UP001497623"/>
    </source>
</evidence>
<dbReference type="Pfam" id="PF03328">
    <property type="entry name" value="HpcH_HpaI"/>
    <property type="match status" value="1"/>
</dbReference>
<keyword evidence="7" id="KW-0378">Hydrolase</keyword>